<sequence length="421" mass="47829">MRWILFFGALIGPSICCQEKFFGDQVFRINVRNEDEIHKLIQLVNSDNFTLNFWKPPSTFGCPVDIQVPSFSLQPVKSFLKSQGLEYSVTTEDLQSLLDDEDEETQHNEGRERSGDPFNYGAYHSLEAIYLEMDSMAADFPDFVSQVKIGHSFENRPLYVLKFSTGTGERRPAIWVNAGIHSREWISQATGIWMARKIVSDYRKDPAITSILEIMDIFLLPVANPDGYVYTQTKNRFWRKTRSRNPGSKCIGVDPNRNWNSSFAGEGASDNPCSEVYHGPHANSEVEVKSVVDFIQEHGNFKCFIDLHSYSQLLMYPYGYTVDKAPDAEELDKVAGRAAKALASLLGTKYRVGPSSTILYPVSGSSIDWAYDNGIKYAFTFELRDTGRYGFLLPANQIISTAEETWLSLKIIMEHVRHHLY</sequence>
<evidence type="ECO:0000256" key="6">
    <source>
        <dbReference type="ARBA" id="ARBA00022670"/>
    </source>
</evidence>
<keyword evidence="5 18" id="KW-0121">Carboxypeptidase</keyword>
<protein>
    <submittedName>
        <fullName evidence="18">Carboxypeptidase A4 isoform X1</fullName>
    </submittedName>
</protein>
<dbReference type="RefSeq" id="XP_004382731.1">
    <property type="nucleotide sequence ID" value="XM_004382674.2"/>
</dbReference>
<evidence type="ECO:0000256" key="10">
    <source>
        <dbReference type="ARBA" id="ARBA00022833"/>
    </source>
</evidence>
<dbReference type="PROSITE" id="PS00132">
    <property type="entry name" value="CARBOXYPEPT_ZN_1"/>
    <property type="match status" value="1"/>
</dbReference>
<dbReference type="InterPro" id="IPR057246">
    <property type="entry name" value="CARBOXYPEPT_ZN_1"/>
</dbReference>
<keyword evidence="7" id="KW-0479">Metal-binding</keyword>
<evidence type="ECO:0000256" key="8">
    <source>
        <dbReference type="ARBA" id="ARBA00022729"/>
    </source>
</evidence>
<dbReference type="PANTHER" id="PTHR11705">
    <property type="entry name" value="PROTEASE FAMILY M14 CARBOXYPEPTIDASE A,B"/>
    <property type="match status" value="1"/>
</dbReference>
<dbReference type="FunFam" id="3.40.630.10:FF:000132">
    <property type="entry name" value="Carboxypeptidase A1"/>
    <property type="match status" value="1"/>
</dbReference>
<dbReference type="FunFam" id="3.30.70.340:FF:000001">
    <property type="entry name" value="Carboxypeptidase A5"/>
    <property type="match status" value="1"/>
</dbReference>
<dbReference type="InterPro" id="IPR057247">
    <property type="entry name" value="CARBOXYPEPT_ZN_2"/>
</dbReference>
<feature type="signal peptide" evidence="15">
    <location>
        <begin position="1"/>
        <end position="16"/>
    </location>
</feature>
<dbReference type="InterPro" id="IPR003146">
    <property type="entry name" value="M14A_act_pep"/>
</dbReference>
<feature type="chain" id="PRO_5016133422" evidence="15">
    <location>
        <begin position="17"/>
        <end position="421"/>
    </location>
</feature>
<evidence type="ECO:0000259" key="16">
    <source>
        <dbReference type="PROSITE" id="PS52035"/>
    </source>
</evidence>
<comment type="similarity">
    <text evidence="3 13">Belongs to the peptidase M14 family.</text>
</comment>
<dbReference type="AlphaFoldDB" id="A0A2Y9DWZ8"/>
<dbReference type="InterPro" id="IPR000834">
    <property type="entry name" value="Peptidase_M14"/>
</dbReference>
<evidence type="ECO:0000256" key="11">
    <source>
        <dbReference type="ARBA" id="ARBA00023049"/>
    </source>
</evidence>
<keyword evidence="17" id="KW-1185">Reference proteome</keyword>
<feature type="domain" description="Peptidase M14" evidence="16">
    <location>
        <begin position="122"/>
        <end position="416"/>
    </location>
</feature>
<dbReference type="SUPFAM" id="SSF53187">
    <property type="entry name" value="Zn-dependent exopeptidases"/>
    <property type="match status" value="1"/>
</dbReference>
<evidence type="ECO:0000256" key="3">
    <source>
        <dbReference type="ARBA" id="ARBA00005988"/>
    </source>
</evidence>
<dbReference type="PANTHER" id="PTHR11705:SF136">
    <property type="entry name" value="CARBOXYPEPTIDASE A4"/>
    <property type="match status" value="1"/>
</dbReference>
<feature type="compositionally biased region" description="Basic and acidic residues" evidence="14">
    <location>
        <begin position="105"/>
        <end position="115"/>
    </location>
</feature>
<evidence type="ECO:0000313" key="18">
    <source>
        <dbReference type="RefSeq" id="XP_004382731.1"/>
    </source>
</evidence>
<dbReference type="FunCoup" id="A0A2Y9DWZ8">
    <property type="interactions" value="188"/>
</dbReference>
<evidence type="ECO:0000256" key="9">
    <source>
        <dbReference type="ARBA" id="ARBA00022801"/>
    </source>
</evidence>
<evidence type="ECO:0000256" key="13">
    <source>
        <dbReference type="PROSITE-ProRule" id="PRU01379"/>
    </source>
</evidence>
<dbReference type="GO" id="GO:0008270">
    <property type="term" value="F:zinc ion binding"/>
    <property type="evidence" value="ECO:0007669"/>
    <property type="project" value="InterPro"/>
</dbReference>
<name>A0A2Y9DWZ8_TRIMA</name>
<dbReference type="Gene3D" id="3.40.630.10">
    <property type="entry name" value="Zn peptidases"/>
    <property type="match status" value="1"/>
</dbReference>
<reference evidence="18" key="1">
    <citation type="submission" date="2025-08" db="UniProtKB">
        <authorList>
            <consortium name="RefSeq"/>
        </authorList>
    </citation>
    <scope>IDENTIFICATION</scope>
</reference>
<keyword evidence="12" id="KW-1015">Disulfide bond</keyword>
<dbReference type="PROSITE" id="PS00133">
    <property type="entry name" value="CARBOXYPEPT_ZN_2"/>
    <property type="match status" value="1"/>
</dbReference>
<comment type="cofactor">
    <cofactor evidence="1">
        <name>Zn(2+)</name>
        <dbReference type="ChEBI" id="CHEBI:29105"/>
    </cofactor>
</comment>
<dbReference type="Proteomes" id="UP000248480">
    <property type="component" value="Unplaced"/>
</dbReference>
<keyword evidence="6" id="KW-0645">Protease</keyword>
<feature type="active site" description="Proton donor/acceptor" evidence="13">
    <location>
        <position position="382"/>
    </location>
</feature>
<feature type="region of interest" description="Disordered" evidence="14">
    <location>
        <begin position="98"/>
        <end position="118"/>
    </location>
</feature>
<evidence type="ECO:0000256" key="2">
    <source>
        <dbReference type="ARBA" id="ARBA00004613"/>
    </source>
</evidence>
<evidence type="ECO:0000256" key="14">
    <source>
        <dbReference type="SAM" id="MobiDB-lite"/>
    </source>
</evidence>
<dbReference type="STRING" id="127582.A0A2Y9DWZ8"/>
<dbReference type="KEGG" id="tmu:101351087"/>
<keyword evidence="8 15" id="KW-0732">Signal</keyword>
<accession>A0A2Y9DWZ8</accession>
<evidence type="ECO:0000256" key="5">
    <source>
        <dbReference type="ARBA" id="ARBA00022645"/>
    </source>
</evidence>
<proteinExistence type="inferred from homology"/>
<evidence type="ECO:0000313" key="17">
    <source>
        <dbReference type="Proteomes" id="UP000248480"/>
    </source>
</evidence>
<gene>
    <name evidence="18" type="primary">LOC101351087</name>
</gene>
<dbReference type="InterPro" id="IPR034248">
    <property type="entry name" value="CPA_M14_CPD"/>
</dbReference>
<evidence type="ECO:0000256" key="12">
    <source>
        <dbReference type="ARBA" id="ARBA00023157"/>
    </source>
</evidence>
<dbReference type="PROSITE" id="PS52035">
    <property type="entry name" value="PEPTIDASE_M14"/>
    <property type="match status" value="1"/>
</dbReference>
<dbReference type="CDD" id="cd03870">
    <property type="entry name" value="M14_CPA"/>
    <property type="match status" value="1"/>
</dbReference>
<dbReference type="GO" id="GO:0005615">
    <property type="term" value="C:extracellular space"/>
    <property type="evidence" value="ECO:0007669"/>
    <property type="project" value="TreeGrafter"/>
</dbReference>
<evidence type="ECO:0000256" key="7">
    <source>
        <dbReference type="ARBA" id="ARBA00022723"/>
    </source>
</evidence>
<comment type="subcellular location">
    <subcellularLocation>
        <location evidence="2">Secreted</location>
    </subcellularLocation>
</comment>
<keyword evidence="9" id="KW-0378">Hydrolase</keyword>
<dbReference type="Pfam" id="PF02244">
    <property type="entry name" value="Propep_M14"/>
    <property type="match status" value="1"/>
</dbReference>
<dbReference type="SUPFAM" id="SSF54897">
    <property type="entry name" value="Protease propeptides/inhibitors"/>
    <property type="match status" value="1"/>
</dbReference>
<dbReference type="Gene3D" id="3.30.70.340">
    <property type="entry name" value="Metallocarboxypeptidase-like"/>
    <property type="match status" value="1"/>
</dbReference>
<keyword evidence="11" id="KW-0482">Metalloprotease</keyword>
<dbReference type="OrthoDB" id="3626597at2759"/>
<keyword evidence="10" id="KW-0862">Zinc</keyword>
<dbReference type="GO" id="GO:0006508">
    <property type="term" value="P:proteolysis"/>
    <property type="evidence" value="ECO:0007669"/>
    <property type="project" value="UniProtKB-KW"/>
</dbReference>
<evidence type="ECO:0000256" key="15">
    <source>
        <dbReference type="SAM" id="SignalP"/>
    </source>
</evidence>
<dbReference type="InterPro" id="IPR036990">
    <property type="entry name" value="M14A-like_propep"/>
</dbReference>
<dbReference type="GeneID" id="101351087"/>
<evidence type="ECO:0000256" key="1">
    <source>
        <dbReference type="ARBA" id="ARBA00001947"/>
    </source>
</evidence>
<evidence type="ECO:0000256" key="4">
    <source>
        <dbReference type="ARBA" id="ARBA00022525"/>
    </source>
</evidence>
<dbReference type="SMART" id="SM00631">
    <property type="entry name" value="Zn_pept"/>
    <property type="match status" value="1"/>
</dbReference>
<organism evidence="17 18">
    <name type="scientific">Trichechus manatus latirostris</name>
    <name type="common">Florida manatee</name>
    <dbReference type="NCBI Taxonomy" id="127582"/>
    <lineage>
        <taxon>Eukaryota</taxon>
        <taxon>Metazoa</taxon>
        <taxon>Chordata</taxon>
        <taxon>Craniata</taxon>
        <taxon>Vertebrata</taxon>
        <taxon>Euteleostomi</taxon>
        <taxon>Mammalia</taxon>
        <taxon>Eutheria</taxon>
        <taxon>Afrotheria</taxon>
        <taxon>Sirenia</taxon>
        <taxon>Trichechidae</taxon>
        <taxon>Trichechus</taxon>
    </lineage>
</organism>
<keyword evidence="4" id="KW-0964">Secreted</keyword>
<dbReference type="InParanoid" id="A0A2Y9DWZ8"/>
<dbReference type="GO" id="GO:0004181">
    <property type="term" value="F:metallocarboxypeptidase activity"/>
    <property type="evidence" value="ECO:0007669"/>
    <property type="project" value="InterPro"/>
</dbReference>
<dbReference type="PRINTS" id="PR00765">
    <property type="entry name" value="CRBOXYPTASEA"/>
</dbReference>
<dbReference type="Pfam" id="PF00246">
    <property type="entry name" value="Peptidase_M14"/>
    <property type="match status" value="1"/>
</dbReference>